<organism evidence="1 2">
    <name type="scientific">Naganishia adeliensis</name>
    <dbReference type="NCBI Taxonomy" id="92952"/>
    <lineage>
        <taxon>Eukaryota</taxon>
        <taxon>Fungi</taxon>
        <taxon>Dikarya</taxon>
        <taxon>Basidiomycota</taxon>
        <taxon>Agaricomycotina</taxon>
        <taxon>Tremellomycetes</taxon>
        <taxon>Filobasidiales</taxon>
        <taxon>Filobasidiaceae</taxon>
        <taxon>Naganishia</taxon>
    </lineage>
</organism>
<proteinExistence type="predicted"/>
<evidence type="ECO:0000313" key="1">
    <source>
        <dbReference type="EMBL" id="KAJ9111530.1"/>
    </source>
</evidence>
<name>A0ACC2WJK7_9TREE</name>
<comment type="caution">
    <text evidence="1">The sequence shown here is derived from an EMBL/GenBank/DDBJ whole genome shotgun (WGS) entry which is preliminary data.</text>
</comment>
<dbReference type="EMBL" id="JASBWS010000018">
    <property type="protein sequence ID" value="KAJ9111530.1"/>
    <property type="molecule type" value="Genomic_DNA"/>
</dbReference>
<reference evidence="1" key="1">
    <citation type="submission" date="2023-04" db="EMBL/GenBank/DDBJ databases">
        <title>Draft Genome sequencing of Naganishia species isolated from polar environments using Oxford Nanopore Technology.</title>
        <authorList>
            <person name="Leo P."/>
            <person name="Venkateswaran K."/>
        </authorList>
    </citation>
    <scope>NUCLEOTIDE SEQUENCE</scope>
    <source>
        <strain evidence="1">MNA-CCFEE 5262</strain>
    </source>
</reference>
<accession>A0ACC2WJK7</accession>
<evidence type="ECO:0000313" key="2">
    <source>
        <dbReference type="Proteomes" id="UP001230649"/>
    </source>
</evidence>
<protein>
    <submittedName>
        <fullName evidence="1">Uncharacterized protein</fullName>
    </submittedName>
</protein>
<sequence>MSAQERFKIIIYVPKTHEDAVKKAAFKAGAGQIGAYQNVSFTTSGNSEFTPAANAKPAIGTPGVAEQVDEVRVEISAFGRDVVRQAVEEIRKAHPYEEVVVDVVRLEDF</sequence>
<dbReference type="Proteomes" id="UP001230649">
    <property type="component" value="Unassembled WGS sequence"/>
</dbReference>
<keyword evidence="2" id="KW-1185">Reference proteome</keyword>
<gene>
    <name evidence="1" type="ORF">QFC20_002502</name>
</gene>